<feature type="domain" description="MI" evidence="5">
    <location>
        <begin position="1318"/>
        <end position="1441"/>
    </location>
</feature>
<feature type="region of interest" description="Disordered" evidence="4">
    <location>
        <begin position="594"/>
        <end position="669"/>
    </location>
</feature>
<evidence type="ECO:0000256" key="1">
    <source>
        <dbReference type="ARBA" id="ARBA00005775"/>
    </source>
</evidence>
<feature type="compositionally biased region" description="Low complexity" evidence="4">
    <location>
        <begin position="55"/>
        <end position="68"/>
    </location>
</feature>
<reference evidence="6" key="1">
    <citation type="submission" date="2022-12" db="EMBL/GenBank/DDBJ databases">
        <authorList>
            <person name="Webb A."/>
        </authorList>
    </citation>
    <scope>NUCLEOTIDE SEQUENCE</scope>
    <source>
        <strain evidence="6">Pf2</strain>
    </source>
</reference>
<feature type="compositionally biased region" description="Polar residues" evidence="4">
    <location>
        <begin position="253"/>
        <end position="275"/>
    </location>
</feature>
<dbReference type="GO" id="GO:0016281">
    <property type="term" value="C:eukaryotic translation initiation factor 4F complex"/>
    <property type="evidence" value="ECO:0007669"/>
    <property type="project" value="TreeGrafter"/>
</dbReference>
<feature type="region of interest" description="Disordered" evidence="4">
    <location>
        <begin position="1"/>
        <end position="313"/>
    </location>
</feature>
<dbReference type="Gene3D" id="1.25.40.180">
    <property type="match status" value="4"/>
</dbReference>
<dbReference type="Proteomes" id="UP001159659">
    <property type="component" value="Unassembled WGS sequence"/>
</dbReference>
<feature type="compositionally biased region" description="Basic and acidic residues" evidence="4">
    <location>
        <begin position="1"/>
        <end position="11"/>
    </location>
</feature>
<dbReference type="SUPFAM" id="SSF48371">
    <property type="entry name" value="ARM repeat"/>
    <property type="match status" value="4"/>
</dbReference>
<dbReference type="GO" id="GO:0003729">
    <property type="term" value="F:mRNA binding"/>
    <property type="evidence" value="ECO:0007669"/>
    <property type="project" value="TreeGrafter"/>
</dbReference>
<dbReference type="SMART" id="SM00544">
    <property type="entry name" value="MA3"/>
    <property type="match status" value="2"/>
</dbReference>
<dbReference type="PANTHER" id="PTHR23253:SF9">
    <property type="entry name" value="EUKARYOTIC TRANSLATION INITIATION FACTOR 4 GAMMA 2"/>
    <property type="match status" value="1"/>
</dbReference>
<evidence type="ECO:0000256" key="3">
    <source>
        <dbReference type="ARBA" id="ARBA00022917"/>
    </source>
</evidence>
<feature type="compositionally biased region" description="Basic and acidic residues" evidence="4">
    <location>
        <begin position="81"/>
        <end position="102"/>
    </location>
</feature>
<dbReference type="GO" id="GO:0003743">
    <property type="term" value="F:translation initiation factor activity"/>
    <property type="evidence" value="ECO:0007669"/>
    <property type="project" value="UniProtKB-KW"/>
</dbReference>
<feature type="compositionally biased region" description="Basic and acidic residues" evidence="4">
    <location>
        <begin position="185"/>
        <end position="197"/>
    </location>
</feature>
<protein>
    <recommendedName>
        <fullName evidence="5">MI domain-containing protein</fullName>
    </recommendedName>
</protein>
<dbReference type="Pfam" id="PF02854">
    <property type="entry name" value="MIF4G"/>
    <property type="match status" value="2"/>
</dbReference>
<comment type="caution">
    <text evidence="6">The sequence shown here is derived from an EMBL/GenBank/DDBJ whole genome shotgun (WGS) entry which is preliminary data.</text>
</comment>
<keyword evidence="3" id="KW-0648">Protein biosynthesis</keyword>
<dbReference type="EMBL" id="CANTFK010000633">
    <property type="protein sequence ID" value="CAI5720011.1"/>
    <property type="molecule type" value="Genomic_DNA"/>
</dbReference>
<name>A0AAV0TEE4_9STRA</name>
<evidence type="ECO:0000313" key="6">
    <source>
        <dbReference type="EMBL" id="CAI5720011.1"/>
    </source>
</evidence>
<evidence type="ECO:0000313" key="7">
    <source>
        <dbReference type="Proteomes" id="UP001159659"/>
    </source>
</evidence>
<accession>A0AAV0TEE4</accession>
<feature type="compositionally biased region" description="Basic and acidic residues" evidence="4">
    <location>
        <begin position="149"/>
        <end position="165"/>
    </location>
</feature>
<keyword evidence="2" id="KW-0396">Initiation factor</keyword>
<dbReference type="PROSITE" id="PS51366">
    <property type="entry name" value="MI"/>
    <property type="match status" value="2"/>
</dbReference>
<comment type="similarity">
    <text evidence="1">Belongs to the eukaryotic initiation factor 4G family.</text>
</comment>
<feature type="region of interest" description="Disordered" evidence="4">
    <location>
        <begin position="345"/>
        <end position="375"/>
    </location>
</feature>
<dbReference type="SMART" id="SM00543">
    <property type="entry name" value="MIF4G"/>
    <property type="match status" value="1"/>
</dbReference>
<sequence>MDGHASADGNRRGGGRNGRSKNGGKVVYRRVKPADADTKLSSRLVQVVDDDSNTEETSTFQSSLQSSLKNSISTPLKKRNERSVCIEKDKSHANGESRKDRLPSVSMSQNKDAQVRTKGTRRVISLSSLSPQKGTEETKKFVSSLTQSMDKKEGDQGVRKEETGKRTQGSSLRRSNSRERRKSSNSREPKEGKDLRNRSVSRTRLVRKNSNDSVSSQRSDRSDRSHRSERYNEEYRSTFDDGPQSLRRHASGSPGQASLKSSLLGSISATTSSQDVRFRKEGPSSGTIGRPFGRPPQNVASRRSSLDGGASSLRRVNSKFPVGFLTGKGNSQGVQPLDIQRFPSAPGGVKRSDPVRELIPPTSQKSAAAPDTCVKQPDAPVVDEVERKRLATILQERMESRKLERGSSLAQMMEAPLCHKGSMEKEGRRILAGERNENEGASNGNDTEKDVRTREYYAKLNKENAEREASRRAAPFKSSLGSSIESSLLKSQASIGGSNDAAPPRTIRSCLADSTDTRRVRMPKLSLAQAIAPSRTTMSRAKKLQYSLAELRRLMTFAIPKPADLPEMKIVEVNQMRDPRSVIKRSSGRLAAGYGIGKSIGGSIRKRDRSDVRGGRGAKNQSSLRDGRRDRNGRGGRGGGRGGRGGGGGRGDYGRPPPPPLYDGPIEPLTVSANRWKPTKEKETSTLEKTLNYIKSLLNKLTREKFAKLTDEFCAVEIDSFVLLSSIVATIMDKALEEPTFADVYSDLCKEIHTRTIKKTWSFLSVLSDEKGSFFWTAIDKATFTSFVGPFDSPRSCLDNIGAPVSAATSTCDYASIPSVQFRHHGDYLVAVGERETGVFYYARRKINEIGDDEPFGGPFVSAELARHAAASQTTFVRLLVNRCQGEFEMINKHVGSQQEKNEEEDVDPRRREILAMRAKAKMLGNIRFIGELYKVDLIKQSGVQGCIFYLLGLELMPGLDGQEGQAQAVRFPDEADLEALCKMLATAGKKFDQPKTKTIMKIIILRMVELSDDSKLPSRARFLIKDILETRDHMWEPRRKELQQKTLEEVRKEAQKLQQQGKNAQHDDVQRRRHKTRVSSAQLAKQSSNLIVARKVDPEKPEEPEVKELSPAQMSTRVKSIIQEYVSIVDLDEATTCVQELPDGPYHIELVEQAISTALEGKTTEREHAVELLVRLYERGALDANSIQTALVNVMEFLEDMKIDLPLIHQYSALIFGRLVAVGCFGLSWILSEALAHCVECKLTSLVFPEVLSVLEMESDERTVIRMLTDEEVMPESILPAAMRANKADVIAYLREYGIEDFFGGGDSDEESELDPEIAGKMRSTLEEYLSVKDFSEVVQCIEEFDAISDRWLHFVHITLAFSLEASQSIRKDVAELLVELFVGEKITSEDIEAAVEIILDAYEDLRVDIPQLAVNLSELWTPLFAKQALSVHWLSDACSHLVERGRAEDILYALLVTFELQFGPEALVAWWKTQSDVDAFWTQLSSQDERLAKWKKLLQ</sequence>
<feature type="domain" description="MI" evidence="5">
    <location>
        <begin position="1114"/>
        <end position="1236"/>
    </location>
</feature>
<proteinExistence type="inferred from homology"/>
<dbReference type="InterPro" id="IPR003891">
    <property type="entry name" value="Initiation_fac_eIF4g_MI"/>
</dbReference>
<feature type="compositionally biased region" description="Basic and acidic residues" evidence="4">
    <location>
        <begin position="218"/>
        <end position="239"/>
    </location>
</feature>
<dbReference type="PANTHER" id="PTHR23253">
    <property type="entry name" value="EUKARYOTIC TRANSLATION INITIATION FACTOR 4 GAMMA"/>
    <property type="match status" value="1"/>
</dbReference>
<gene>
    <name evidence="6" type="ORF">PFR002_LOCUS3912</name>
</gene>
<evidence type="ECO:0000256" key="4">
    <source>
        <dbReference type="SAM" id="MobiDB-lite"/>
    </source>
</evidence>
<feature type="region of interest" description="Disordered" evidence="4">
    <location>
        <begin position="433"/>
        <end position="452"/>
    </location>
</feature>
<dbReference type="InterPro" id="IPR016024">
    <property type="entry name" value="ARM-type_fold"/>
</dbReference>
<feature type="region of interest" description="Disordered" evidence="4">
    <location>
        <begin position="1055"/>
        <end position="1081"/>
    </location>
</feature>
<dbReference type="Pfam" id="PF02847">
    <property type="entry name" value="MA3"/>
    <property type="match status" value="2"/>
</dbReference>
<feature type="compositionally biased region" description="Gly residues" evidence="4">
    <location>
        <begin position="635"/>
        <end position="651"/>
    </location>
</feature>
<evidence type="ECO:0000259" key="5">
    <source>
        <dbReference type="PROSITE" id="PS51366"/>
    </source>
</evidence>
<evidence type="ECO:0000256" key="2">
    <source>
        <dbReference type="ARBA" id="ARBA00022540"/>
    </source>
</evidence>
<dbReference type="InterPro" id="IPR003890">
    <property type="entry name" value="MIF4G-like_typ-3"/>
</dbReference>
<organism evidence="6 7">
    <name type="scientific">Peronospora farinosa</name>
    <dbReference type="NCBI Taxonomy" id="134698"/>
    <lineage>
        <taxon>Eukaryota</taxon>
        <taxon>Sar</taxon>
        <taxon>Stramenopiles</taxon>
        <taxon>Oomycota</taxon>
        <taxon>Peronosporomycetes</taxon>
        <taxon>Peronosporales</taxon>
        <taxon>Peronosporaceae</taxon>
        <taxon>Peronospora</taxon>
    </lineage>
</organism>